<protein>
    <recommendedName>
        <fullName evidence="1">GIY-YIG domain-containing protein</fullName>
    </recommendedName>
</protein>
<dbReference type="Proteomes" id="UP000232323">
    <property type="component" value="Unassembled WGS sequence"/>
</dbReference>
<gene>
    <name evidence="2" type="ORF">CEUSTIGMA_g14034.t1</name>
</gene>
<sequence length="145" mass="16914">MGPTGCKLDLAGELHFMLNIPIEKIVLLTDAKAKEFIQAYLAAHPDNQKLKTSWVLAEREYTQIRDYLTHDYVIYGLYVPFLDAWYVGQTTKQDLHKRLQQHRRKPPTKLIKEALHEYKLLSEFEQAFECVVLGYAVNHRAANRL</sequence>
<dbReference type="EMBL" id="BEGY01000415">
    <property type="protein sequence ID" value="GAX86626.1"/>
    <property type="molecule type" value="Genomic_DNA"/>
</dbReference>
<name>A0A250XUB3_9CHLO</name>
<keyword evidence="3" id="KW-1185">Reference proteome</keyword>
<proteinExistence type="predicted"/>
<accession>A0A250XUB3</accession>
<evidence type="ECO:0000313" key="2">
    <source>
        <dbReference type="EMBL" id="GAX86626.1"/>
    </source>
</evidence>
<organism evidence="2 3">
    <name type="scientific">Chlamydomonas eustigma</name>
    <dbReference type="NCBI Taxonomy" id="1157962"/>
    <lineage>
        <taxon>Eukaryota</taxon>
        <taxon>Viridiplantae</taxon>
        <taxon>Chlorophyta</taxon>
        <taxon>core chlorophytes</taxon>
        <taxon>Chlorophyceae</taxon>
        <taxon>CS clade</taxon>
        <taxon>Chlamydomonadales</taxon>
        <taxon>Chlamydomonadaceae</taxon>
        <taxon>Chlamydomonas</taxon>
    </lineage>
</organism>
<dbReference type="InterPro" id="IPR000305">
    <property type="entry name" value="GIY-YIG_endonuc"/>
</dbReference>
<evidence type="ECO:0000313" key="3">
    <source>
        <dbReference type="Proteomes" id="UP000232323"/>
    </source>
</evidence>
<feature type="domain" description="GIY-YIG" evidence="1">
    <location>
        <begin position="70"/>
        <end position="145"/>
    </location>
</feature>
<dbReference type="AlphaFoldDB" id="A0A250XUB3"/>
<reference evidence="2 3" key="1">
    <citation type="submission" date="2017-08" db="EMBL/GenBank/DDBJ databases">
        <title>Acidophilic green algal genome provides insights into adaptation to an acidic environment.</title>
        <authorList>
            <person name="Hirooka S."/>
            <person name="Hirose Y."/>
            <person name="Kanesaki Y."/>
            <person name="Higuchi S."/>
            <person name="Fujiwara T."/>
            <person name="Onuma R."/>
            <person name="Era A."/>
            <person name="Ohbayashi R."/>
            <person name="Uzuka A."/>
            <person name="Nozaki H."/>
            <person name="Yoshikawa H."/>
            <person name="Miyagishima S.Y."/>
        </authorList>
    </citation>
    <scope>NUCLEOTIDE SEQUENCE [LARGE SCALE GENOMIC DNA]</scope>
    <source>
        <strain evidence="2 3">NIES-2499</strain>
    </source>
</reference>
<evidence type="ECO:0000259" key="1">
    <source>
        <dbReference type="PROSITE" id="PS50164"/>
    </source>
</evidence>
<dbReference type="PROSITE" id="PS50164">
    <property type="entry name" value="GIY_YIG"/>
    <property type="match status" value="1"/>
</dbReference>
<comment type="caution">
    <text evidence="2">The sequence shown here is derived from an EMBL/GenBank/DDBJ whole genome shotgun (WGS) entry which is preliminary data.</text>
</comment>